<feature type="transmembrane region" description="Helical" evidence="1">
    <location>
        <begin position="39"/>
        <end position="58"/>
    </location>
</feature>
<keyword evidence="1" id="KW-0472">Membrane</keyword>
<protein>
    <recommendedName>
        <fullName evidence="2">DUF1468 domain-containing protein</fullName>
    </recommendedName>
</protein>
<feature type="domain" description="DUF1468" evidence="2">
    <location>
        <begin position="10"/>
        <end position="143"/>
    </location>
</feature>
<dbReference type="Proteomes" id="UP000318717">
    <property type="component" value="Unassembled WGS sequence"/>
</dbReference>
<dbReference type="InterPro" id="IPR009936">
    <property type="entry name" value="DUF1468"/>
</dbReference>
<reference evidence="3 4" key="1">
    <citation type="submission" date="2019-06" db="EMBL/GenBank/DDBJ databases">
        <title>Whole genome shotgun sequence of Vibrio inusitatus NBRC 102082.</title>
        <authorList>
            <person name="Hosoyama A."/>
            <person name="Uohara A."/>
            <person name="Ohji S."/>
            <person name="Ichikawa N."/>
        </authorList>
    </citation>
    <scope>NUCLEOTIDE SEQUENCE [LARGE SCALE GENOMIC DNA]</scope>
    <source>
        <strain evidence="3 4">NBRC 102082</strain>
    </source>
</reference>
<dbReference type="RefSeq" id="WP_141343622.1">
    <property type="nucleotide sequence ID" value="NZ_BJLF01000001.1"/>
</dbReference>
<evidence type="ECO:0000313" key="3">
    <source>
        <dbReference type="EMBL" id="GEA49245.1"/>
    </source>
</evidence>
<feature type="transmembrane region" description="Helical" evidence="1">
    <location>
        <begin position="78"/>
        <end position="111"/>
    </location>
</feature>
<name>A0A4Y3HQB8_9VIBR</name>
<dbReference type="OrthoDB" id="5904328at2"/>
<comment type="caution">
    <text evidence="3">The sequence shown here is derived from an EMBL/GenBank/DDBJ whole genome shotgun (WGS) entry which is preliminary data.</text>
</comment>
<evidence type="ECO:0000259" key="2">
    <source>
        <dbReference type="Pfam" id="PF07331"/>
    </source>
</evidence>
<keyword evidence="1" id="KW-1133">Transmembrane helix</keyword>
<feature type="transmembrane region" description="Helical" evidence="1">
    <location>
        <begin position="6"/>
        <end position="27"/>
    </location>
</feature>
<keyword evidence="4" id="KW-1185">Reference proteome</keyword>
<dbReference type="Pfam" id="PF07331">
    <property type="entry name" value="TctB"/>
    <property type="match status" value="1"/>
</dbReference>
<proteinExistence type="predicted"/>
<sequence>MINRNIIFPSLIIALSAVILVLIGQFAEPRFQDASVDAKFFPTAIAVAQIIICIALLVQHKLKSINTEAQPAIFSKMAVFGVLFLIGYALLINLIGYLLASLVAFTVYLVLFKVKKPLYYVVAWTFVFGVYYLFGEVFYIALPEGLFY</sequence>
<gene>
    <name evidence="3" type="ORF">VIN01S_00490</name>
</gene>
<evidence type="ECO:0000256" key="1">
    <source>
        <dbReference type="SAM" id="Phobius"/>
    </source>
</evidence>
<keyword evidence="1" id="KW-0812">Transmembrane</keyword>
<dbReference type="EMBL" id="BJLF01000001">
    <property type="protein sequence ID" value="GEA49245.1"/>
    <property type="molecule type" value="Genomic_DNA"/>
</dbReference>
<organism evidence="3 4">
    <name type="scientific">Vibrio inusitatus NBRC 102082</name>
    <dbReference type="NCBI Taxonomy" id="1219070"/>
    <lineage>
        <taxon>Bacteria</taxon>
        <taxon>Pseudomonadati</taxon>
        <taxon>Pseudomonadota</taxon>
        <taxon>Gammaproteobacteria</taxon>
        <taxon>Vibrionales</taxon>
        <taxon>Vibrionaceae</taxon>
        <taxon>Vibrio</taxon>
    </lineage>
</organism>
<dbReference type="AlphaFoldDB" id="A0A4Y3HQB8"/>
<accession>A0A4Y3HQB8</accession>
<evidence type="ECO:0000313" key="4">
    <source>
        <dbReference type="Proteomes" id="UP000318717"/>
    </source>
</evidence>
<feature type="transmembrane region" description="Helical" evidence="1">
    <location>
        <begin position="118"/>
        <end position="142"/>
    </location>
</feature>